<evidence type="ECO:0000259" key="3">
    <source>
        <dbReference type="Pfam" id="PF03061"/>
    </source>
</evidence>
<dbReference type="Proteomes" id="UP000367825">
    <property type="component" value="Unassembled WGS sequence"/>
</dbReference>
<keyword evidence="5" id="KW-1185">Reference proteome</keyword>
<accession>A0A5E4W3K4</accession>
<dbReference type="InterPro" id="IPR039298">
    <property type="entry name" value="ACOT13"/>
</dbReference>
<dbReference type="RefSeq" id="WP_150556267.1">
    <property type="nucleotide sequence ID" value="NZ_CABPSC010000011.1"/>
</dbReference>
<dbReference type="PANTHER" id="PTHR21660">
    <property type="entry name" value="THIOESTERASE SUPERFAMILY MEMBER-RELATED"/>
    <property type="match status" value="1"/>
</dbReference>
<evidence type="ECO:0000256" key="2">
    <source>
        <dbReference type="ARBA" id="ARBA00022801"/>
    </source>
</evidence>
<dbReference type="OrthoDB" id="8851832at2"/>
<dbReference type="CDD" id="cd03443">
    <property type="entry name" value="PaaI_thioesterase"/>
    <property type="match status" value="1"/>
</dbReference>
<gene>
    <name evidence="4" type="ORF">PNO31109_02991</name>
</gene>
<dbReference type="SUPFAM" id="SSF54637">
    <property type="entry name" value="Thioesterase/thiol ester dehydrase-isomerase"/>
    <property type="match status" value="1"/>
</dbReference>
<dbReference type="GO" id="GO:0047617">
    <property type="term" value="F:fatty acyl-CoA hydrolase activity"/>
    <property type="evidence" value="ECO:0007669"/>
    <property type="project" value="InterPro"/>
</dbReference>
<organism evidence="4 5">
    <name type="scientific">Pandoraea nosoerga</name>
    <dbReference type="NCBI Taxonomy" id="2508296"/>
    <lineage>
        <taxon>Bacteria</taxon>
        <taxon>Pseudomonadati</taxon>
        <taxon>Pseudomonadota</taxon>
        <taxon>Betaproteobacteria</taxon>
        <taxon>Burkholderiales</taxon>
        <taxon>Burkholderiaceae</taxon>
        <taxon>Pandoraea</taxon>
    </lineage>
</organism>
<comment type="similarity">
    <text evidence="1">Belongs to the thioesterase PaaI family.</text>
</comment>
<dbReference type="PANTHER" id="PTHR21660:SF1">
    <property type="entry name" value="ACYL-COENZYME A THIOESTERASE 13"/>
    <property type="match status" value="1"/>
</dbReference>
<dbReference type="Pfam" id="PF03061">
    <property type="entry name" value="4HBT"/>
    <property type="match status" value="1"/>
</dbReference>
<reference evidence="4 5" key="1">
    <citation type="submission" date="2019-08" db="EMBL/GenBank/DDBJ databases">
        <authorList>
            <person name="Peeters C."/>
        </authorList>
    </citation>
    <scope>NUCLEOTIDE SEQUENCE [LARGE SCALE GENOMIC DNA]</scope>
    <source>
        <strain evidence="4 5">LMG 31109</strain>
    </source>
</reference>
<name>A0A5E4W3K4_9BURK</name>
<dbReference type="AlphaFoldDB" id="A0A5E4W3K4"/>
<sequence>MKRNPFFDLLGAKLEVWKEGYVEVCLPVSPDFLNTAMVLHGGVTAALLDTVCGMAGLYNRDESRQRVGSTLSLTISYLDKGVGERMTGKGFMQRQGRSVFFSRGEVWTESGILIATAQGVFSHATLPA</sequence>
<dbReference type="InterPro" id="IPR003736">
    <property type="entry name" value="PAAI_dom"/>
</dbReference>
<protein>
    <submittedName>
        <fullName evidence="4">Phenylacetic acid degradation protein</fullName>
    </submittedName>
</protein>
<proteinExistence type="inferred from homology"/>
<dbReference type="InterPro" id="IPR006683">
    <property type="entry name" value="Thioestr_dom"/>
</dbReference>
<dbReference type="Gene3D" id="3.10.129.10">
    <property type="entry name" value="Hotdog Thioesterase"/>
    <property type="match status" value="1"/>
</dbReference>
<evidence type="ECO:0000313" key="5">
    <source>
        <dbReference type="Proteomes" id="UP000367825"/>
    </source>
</evidence>
<keyword evidence="2" id="KW-0378">Hydrolase</keyword>
<feature type="domain" description="Thioesterase" evidence="3">
    <location>
        <begin position="38"/>
        <end position="114"/>
    </location>
</feature>
<dbReference type="InterPro" id="IPR029069">
    <property type="entry name" value="HotDog_dom_sf"/>
</dbReference>
<evidence type="ECO:0000256" key="1">
    <source>
        <dbReference type="ARBA" id="ARBA00008324"/>
    </source>
</evidence>
<evidence type="ECO:0000313" key="4">
    <source>
        <dbReference type="EMBL" id="VVE18216.1"/>
    </source>
</evidence>
<dbReference type="EMBL" id="CABPSC010000011">
    <property type="protein sequence ID" value="VVE18216.1"/>
    <property type="molecule type" value="Genomic_DNA"/>
</dbReference>
<dbReference type="NCBIfam" id="TIGR00369">
    <property type="entry name" value="unchar_dom_1"/>
    <property type="match status" value="1"/>
</dbReference>